<proteinExistence type="predicted"/>
<dbReference type="EMBL" id="LR797523">
    <property type="protein sequence ID" value="CAB4222383.1"/>
    <property type="molecule type" value="Genomic_DNA"/>
</dbReference>
<organism evidence="1">
    <name type="scientific">uncultured Caudovirales phage</name>
    <dbReference type="NCBI Taxonomy" id="2100421"/>
    <lineage>
        <taxon>Viruses</taxon>
        <taxon>Duplodnaviria</taxon>
        <taxon>Heunggongvirae</taxon>
        <taxon>Uroviricota</taxon>
        <taxon>Caudoviricetes</taxon>
        <taxon>Peduoviridae</taxon>
        <taxon>Maltschvirus</taxon>
        <taxon>Maltschvirus maltsch</taxon>
    </lineage>
</organism>
<sequence>MRNLLVNAIITPDGTRLESRHRHDYQTHIDANGDEYMIDGGLDYVRRSINKEPAIDDFVHDDDTHEVIRESFKWGTYGKKGDQPLVLIPLKSLDTEHIEAILETQTHLKSHIVKVFEDELEYRMI</sequence>
<reference evidence="1" key="1">
    <citation type="submission" date="2020-05" db="EMBL/GenBank/DDBJ databases">
        <authorList>
            <person name="Chiriac C."/>
            <person name="Salcher M."/>
            <person name="Ghai R."/>
            <person name="Kavagutti S V."/>
        </authorList>
    </citation>
    <scope>NUCLEOTIDE SEQUENCE</scope>
</reference>
<accession>A0A6J5T3U1</accession>
<name>A0A6J5T3U1_9CAUD</name>
<gene>
    <name evidence="1" type="ORF">UFOVP1655_91</name>
</gene>
<protein>
    <submittedName>
        <fullName evidence="1">Uncharacterized protein</fullName>
    </submittedName>
</protein>
<evidence type="ECO:0000313" key="1">
    <source>
        <dbReference type="EMBL" id="CAB4222383.1"/>
    </source>
</evidence>